<gene>
    <name evidence="2" type="ORF">QOZ92_000808</name>
</gene>
<protein>
    <submittedName>
        <fullName evidence="2">Sugar phosphate isomerase/epimerase</fullName>
    </submittedName>
</protein>
<sequence>MLKIINLSTYSYDMDRYKNNCENVNKFLENHNIDAIELFAPLGYSEELIPKNRIKGIHLKHFPIWLDFWNGNKEGLLEDFDSVEGIINNYGGSDKKAIINQYKEEIKLAESLKVEYVVFHVSNTKLKHCYSYNFTYTDKDVIDATIELVNEIFKDLDTGVTILFENLWWPGLRMVDKKLVKYFIESIEYENKGFMLDTGHLLNTNLNIDTEEEGIDYLLDTINNLGDLKNYIKGIHLSKSISSKYVKNQISKYKNLEINYSEMSKSIIFHILKIDEHKPFTNKKIKMLIDTISPKYLVYEFITSSLDELSEFINIQDETLGLYQKVMM</sequence>
<dbReference type="InterPro" id="IPR013022">
    <property type="entry name" value="Xyl_isomerase-like_TIM-brl"/>
</dbReference>
<organism evidence="2 3">
    <name type="scientific">Paraclostridium ghonii</name>
    <dbReference type="NCBI Taxonomy" id="29358"/>
    <lineage>
        <taxon>Bacteria</taxon>
        <taxon>Bacillati</taxon>
        <taxon>Bacillota</taxon>
        <taxon>Clostridia</taxon>
        <taxon>Peptostreptococcales</taxon>
        <taxon>Peptostreptococcaceae</taxon>
        <taxon>Paraclostridium</taxon>
    </lineage>
</organism>
<dbReference type="InterPro" id="IPR036237">
    <property type="entry name" value="Xyl_isomerase-like_sf"/>
</dbReference>
<dbReference type="SUPFAM" id="SSF51658">
    <property type="entry name" value="Xylose isomerase-like"/>
    <property type="match status" value="1"/>
</dbReference>
<evidence type="ECO:0000313" key="3">
    <source>
        <dbReference type="Proteomes" id="UP001232584"/>
    </source>
</evidence>
<comment type="caution">
    <text evidence="2">The sequence shown here is derived from an EMBL/GenBank/DDBJ whole genome shotgun (WGS) entry which is preliminary data.</text>
</comment>
<dbReference type="Gene3D" id="3.20.20.150">
    <property type="entry name" value="Divalent-metal-dependent TIM barrel enzymes"/>
    <property type="match status" value="1"/>
</dbReference>
<name>A0ABU0MXX0_9FIRM</name>
<reference evidence="2 3" key="1">
    <citation type="submission" date="2023-07" db="EMBL/GenBank/DDBJ databases">
        <title>Genomic Encyclopedia of Type Strains, Phase IV (KMG-IV): sequencing the most valuable type-strain genomes for metagenomic binning, comparative biology and taxonomic classification.</title>
        <authorList>
            <person name="Goeker M."/>
        </authorList>
    </citation>
    <scope>NUCLEOTIDE SEQUENCE [LARGE SCALE GENOMIC DNA]</scope>
    <source>
        <strain evidence="2 3">DSM 15049</strain>
    </source>
</reference>
<dbReference type="Proteomes" id="UP001232584">
    <property type="component" value="Unassembled WGS sequence"/>
</dbReference>
<evidence type="ECO:0000313" key="2">
    <source>
        <dbReference type="EMBL" id="MDQ0555695.1"/>
    </source>
</evidence>
<proteinExistence type="predicted"/>
<accession>A0ABU0MXX0</accession>
<keyword evidence="2" id="KW-0413">Isomerase</keyword>
<dbReference type="Pfam" id="PF01261">
    <property type="entry name" value="AP_endonuc_2"/>
    <property type="match status" value="1"/>
</dbReference>
<dbReference type="RefSeq" id="WP_307503434.1">
    <property type="nucleotide sequence ID" value="NZ_BAAACE010000028.1"/>
</dbReference>
<feature type="domain" description="Xylose isomerase-like TIM barrel" evidence="1">
    <location>
        <begin position="95"/>
        <end position="240"/>
    </location>
</feature>
<keyword evidence="3" id="KW-1185">Reference proteome</keyword>
<dbReference type="GO" id="GO:0016853">
    <property type="term" value="F:isomerase activity"/>
    <property type="evidence" value="ECO:0007669"/>
    <property type="project" value="UniProtKB-KW"/>
</dbReference>
<evidence type="ECO:0000259" key="1">
    <source>
        <dbReference type="Pfam" id="PF01261"/>
    </source>
</evidence>
<dbReference type="EMBL" id="JAUSWG010000003">
    <property type="protein sequence ID" value="MDQ0555695.1"/>
    <property type="molecule type" value="Genomic_DNA"/>
</dbReference>